<dbReference type="SUPFAM" id="SSF53474">
    <property type="entry name" value="alpha/beta-Hydrolases"/>
    <property type="match status" value="1"/>
</dbReference>
<accession>A0A6H1U4L7</accession>
<dbReference type="EMBL" id="CP051167">
    <property type="protein sequence ID" value="QIZ73838.1"/>
    <property type="molecule type" value="Genomic_DNA"/>
</dbReference>
<dbReference type="InterPro" id="IPR050266">
    <property type="entry name" value="AB_hydrolase_sf"/>
</dbReference>
<dbReference type="PANTHER" id="PTHR43798">
    <property type="entry name" value="MONOACYLGLYCEROL LIPASE"/>
    <property type="match status" value="1"/>
</dbReference>
<dbReference type="PRINTS" id="PR00111">
    <property type="entry name" value="ABHYDROLASE"/>
</dbReference>
<keyword evidence="3" id="KW-1185">Reference proteome</keyword>
<name>A0A6H1U4L7_9CYAN</name>
<dbReference type="InterPro" id="IPR029058">
    <property type="entry name" value="AB_hydrolase_fold"/>
</dbReference>
<proteinExistence type="predicted"/>
<dbReference type="GO" id="GO:0016020">
    <property type="term" value="C:membrane"/>
    <property type="evidence" value="ECO:0007669"/>
    <property type="project" value="TreeGrafter"/>
</dbReference>
<keyword evidence="2" id="KW-0378">Hydrolase</keyword>
<evidence type="ECO:0000313" key="2">
    <source>
        <dbReference type="EMBL" id="QIZ73838.1"/>
    </source>
</evidence>
<feature type="domain" description="AB hydrolase-1" evidence="1">
    <location>
        <begin position="26"/>
        <end position="146"/>
    </location>
</feature>
<organism evidence="2 3">
    <name type="scientific">Oxynema aestuarii AP17</name>
    <dbReference type="NCBI Taxonomy" id="2064643"/>
    <lineage>
        <taxon>Bacteria</taxon>
        <taxon>Bacillati</taxon>
        <taxon>Cyanobacteriota</taxon>
        <taxon>Cyanophyceae</taxon>
        <taxon>Oscillatoriophycideae</taxon>
        <taxon>Oscillatoriales</taxon>
        <taxon>Oscillatoriaceae</taxon>
        <taxon>Oxynema</taxon>
        <taxon>Oxynema aestuarii</taxon>
    </lineage>
</organism>
<dbReference type="Pfam" id="PF00561">
    <property type="entry name" value="Abhydrolase_1"/>
    <property type="match status" value="1"/>
</dbReference>
<dbReference type="GO" id="GO:0046464">
    <property type="term" value="P:acylglycerol catabolic process"/>
    <property type="evidence" value="ECO:0007669"/>
    <property type="project" value="TreeGrafter"/>
</dbReference>
<dbReference type="Gene3D" id="3.40.50.1820">
    <property type="entry name" value="alpha/beta hydrolase"/>
    <property type="match status" value="1"/>
</dbReference>
<gene>
    <name evidence="2" type="ORF">HCG48_19600</name>
</gene>
<dbReference type="Proteomes" id="UP000500857">
    <property type="component" value="Chromosome"/>
</dbReference>
<sequence length="286" mass="32058">MTRQRHCLKLAEIELSYLEWNPGGEPILLLHGLGDCAVVWSQLAETLGSSYHVVAPDLRGHGESSKPDRGYTAAETIADLEGLLDRLGWESAHILGHSWSGKLAAIWARQAPHRFKTAMLVDPIFITKLPGFLKLSFPILYRTLACLKLGGPFATYEQARQQARQLPQFAAWSPLQERVFEAEIEEKADGRWGSKFAIAARDGIFDDVMRTSGLTETIAVPTLFVQPQAGVNRSEWQMKPYRKYLQNLQIVRVPGNHWPFLVESDVFNQTIADFLKNFSEASPAIA</sequence>
<dbReference type="PANTHER" id="PTHR43798:SF33">
    <property type="entry name" value="HYDROLASE, PUTATIVE (AFU_ORTHOLOGUE AFUA_2G14860)-RELATED"/>
    <property type="match status" value="1"/>
</dbReference>
<dbReference type="RefSeq" id="WP_168571975.1">
    <property type="nucleotide sequence ID" value="NZ_CP051167.1"/>
</dbReference>
<dbReference type="AlphaFoldDB" id="A0A6H1U4L7"/>
<evidence type="ECO:0000259" key="1">
    <source>
        <dbReference type="Pfam" id="PF00561"/>
    </source>
</evidence>
<reference evidence="2 3" key="1">
    <citation type="submission" date="2020-04" db="EMBL/GenBank/DDBJ databases">
        <authorList>
            <person name="Basu S."/>
            <person name="Maruthanayagam V."/>
            <person name="Chakraborty S."/>
            <person name="Pramanik A."/>
            <person name="Mukherjee J."/>
            <person name="Brink B."/>
        </authorList>
    </citation>
    <scope>NUCLEOTIDE SEQUENCE [LARGE SCALE GENOMIC DNA]</scope>
    <source>
        <strain evidence="2 3">AP17</strain>
    </source>
</reference>
<protein>
    <submittedName>
        <fullName evidence="2">Alpha/beta hydrolase</fullName>
    </submittedName>
</protein>
<dbReference type="KEGG" id="oxy:HCG48_19600"/>
<dbReference type="GO" id="GO:0047372">
    <property type="term" value="F:monoacylglycerol lipase activity"/>
    <property type="evidence" value="ECO:0007669"/>
    <property type="project" value="TreeGrafter"/>
</dbReference>
<evidence type="ECO:0000313" key="3">
    <source>
        <dbReference type="Proteomes" id="UP000500857"/>
    </source>
</evidence>
<dbReference type="InterPro" id="IPR000073">
    <property type="entry name" value="AB_hydrolase_1"/>
</dbReference>